<name>A0ABT6DM28_9BACT</name>
<dbReference type="Gene3D" id="3.90.1720.10">
    <property type="entry name" value="endopeptidase domain like (from Nostoc punctiforme)"/>
    <property type="match status" value="1"/>
</dbReference>
<proteinExistence type="predicted"/>
<dbReference type="RefSeq" id="WP_277578773.1">
    <property type="nucleotide sequence ID" value="NZ_JANRMI010000003.1"/>
</dbReference>
<protein>
    <submittedName>
        <fullName evidence="1">YiiX/YebB-like N1pC/P60 family cysteine hydrolase</fullName>
    </submittedName>
</protein>
<dbReference type="InterPro" id="IPR024453">
    <property type="entry name" value="Peptidase_C92"/>
</dbReference>
<evidence type="ECO:0000313" key="1">
    <source>
        <dbReference type="EMBL" id="MDG0816871.1"/>
    </source>
</evidence>
<reference evidence="1" key="1">
    <citation type="submission" date="2022-08" db="EMBL/GenBank/DDBJ databases">
        <title>Novel Bdellovibrio Species Isolated from Svalbard: Designation Bdellovibrio svalbardensis.</title>
        <authorList>
            <person name="Mitchell R.J."/>
            <person name="Choi S.Y."/>
        </authorList>
    </citation>
    <scope>NUCLEOTIDE SEQUENCE</scope>
    <source>
        <strain evidence="1">PAP01</strain>
    </source>
</reference>
<sequence length="487" mass="55960">MILIHLRFLLPLFLTVLLNPVIESLASQPKNKPVSSPLLSGIEQVTKDLNNSKVFNPKTCPTYINNTTDYLFLQPADHFLPKAPEEIEYFKAHGTELIKKIFLIRVKLRELLQEYDKNNELSNECVLKMREGTQYARFTEEYLLEWLVHEKVVAFKDAPILGGDEPFVLRNPKFSELKLQAGDVMLIRGVSFVSAMIARIGDEEGNFSHMAIVAEDGQGGLHVVESLIQYGVIVTPLEKWRQAHDSRVALFRHPDMELSHRAARIAYDWSLTHPDYDFAMDDSNYDKVFCAEVIRYAYDKASNGALIVPKFRSHVSKFKGGPYPKSLGVTKDTLFTPYDIEVDPRFDFVAEGKYYPALRQVRMQDSILQSIYSWMIEKNYTFYGSASVTAQSYAGKAIRYLGFMKEDFPTYMPIETMQSVIQFQTIAELLEANLYAKEDAYYKAHGYLPSFQEMMVANDAYRREDCLHYQKKESSKFHSIFRGSSCN</sequence>
<keyword evidence="2" id="KW-1185">Reference proteome</keyword>
<accession>A0ABT6DM28</accession>
<dbReference type="SUPFAM" id="SSF54001">
    <property type="entry name" value="Cysteine proteinases"/>
    <property type="match status" value="1"/>
</dbReference>
<dbReference type="InterPro" id="IPR038765">
    <property type="entry name" value="Papain-like_cys_pep_sf"/>
</dbReference>
<dbReference type="EMBL" id="JANRMI010000003">
    <property type="protein sequence ID" value="MDG0816871.1"/>
    <property type="molecule type" value="Genomic_DNA"/>
</dbReference>
<dbReference type="Pfam" id="PF05708">
    <property type="entry name" value="Peptidase_C92"/>
    <property type="match status" value="1"/>
</dbReference>
<dbReference type="Proteomes" id="UP001152321">
    <property type="component" value="Unassembled WGS sequence"/>
</dbReference>
<gene>
    <name evidence="1" type="ORF">NWE73_10880</name>
</gene>
<evidence type="ECO:0000313" key="2">
    <source>
        <dbReference type="Proteomes" id="UP001152321"/>
    </source>
</evidence>
<organism evidence="1 2">
    <name type="scientific">Bdellovibrio svalbardensis</name>
    <dbReference type="NCBI Taxonomy" id="2972972"/>
    <lineage>
        <taxon>Bacteria</taxon>
        <taxon>Pseudomonadati</taxon>
        <taxon>Bdellovibrionota</taxon>
        <taxon>Bdellovibrionia</taxon>
        <taxon>Bdellovibrionales</taxon>
        <taxon>Pseudobdellovibrionaceae</taxon>
        <taxon>Bdellovibrio</taxon>
    </lineage>
</organism>
<comment type="caution">
    <text evidence="1">The sequence shown here is derived from an EMBL/GenBank/DDBJ whole genome shotgun (WGS) entry which is preliminary data.</text>
</comment>